<dbReference type="InterPro" id="IPR002562">
    <property type="entry name" value="3'-5'_exonuclease_dom"/>
</dbReference>
<dbReference type="CDD" id="cd06141">
    <property type="entry name" value="WRN_exo"/>
    <property type="match status" value="1"/>
</dbReference>
<reference evidence="5" key="1">
    <citation type="submission" date="2021-02" db="EMBL/GenBank/DDBJ databases">
        <authorList>
            <person name="Syme A R."/>
            <person name="Syme A R."/>
            <person name="Moolhuijzen P."/>
        </authorList>
    </citation>
    <scope>NUCLEOTIDE SEQUENCE</scope>
    <source>
        <strain evidence="5">W1-1</strain>
    </source>
</reference>
<evidence type="ECO:0000259" key="4">
    <source>
        <dbReference type="SMART" id="SM00474"/>
    </source>
</evidence>
<dbReference type="Gene3D" id="3.30.420.10">
    <property type="entry name" value="Ribonuclease H-like superfamily/Ribonuclease H"/>
    <property type="match status" value="1"/>
</dbReference>
<evidence type="ECO:0000256" key="1">
    <source>
        <dbReference type="ARBA" id="ARBA00022722"/>
    </source>
</evidence>
<feature type="region of interest" description="Disordered" evidence="3">
    <location>
        <begin position="108"/>
        <end position="143"/>
    </location>
</feature>
<dbReference type="GO" id="GO:0005634">
    <property type="term" value="C:nucleus"/>
    <property type="evidence" value="ECO:0007669"/>
    <property type="project" value="TreeGrafter"/>
</dbReference>
<feature type="region of interest" description="Disordered" evidence="3">
    <location>
        <begin position="503"/>
        <end position="544"/>
    </location>
</feature>
<keyword evidence="1" id="KW-0540">Nuclease</keyword>
<feature type="region of interest" description="Disordered" evidence="3">
    <location>
        <begin position="392"/>
        <end position="463"/>
    </location>
</feature>
<dbReference type="Pfam" id="PF01612">
    <property type="entry name" value="DNA_pol_A_exo1"/>
    <property type="match status" value="1"/>
</dbReference>
<dbReference type="Proteomes" id="UP000472372">
    <property type="component" value="Chromosome 5"/>
</dbReference>
<dbReference type="PANTHER" id="PTHR13620:SF104">
    <property type="entry name" value="EXONUCLEASE 3'-5' DOMAIN-CONTAINING PROTEIN 2"/>
    <property type="match status" value="1"/>
</dbReference>
<sequence length="741" mass="82192">MAEDNSQIRQTSAALHVRHPWNTMAQRSDGLQRVGLWNPAQGLRFATTAAMERQRSDPPPGDAKSVLQPEAETPEILETELNTLYTGSGTVQDVQAIAGDDTCSAASDAIQSIESSQDIETDSVTLGEESEQEPAAQDGQEEADDYIPLSYQIPEDKLRAAMLASPNTRASYWSAKLYQGPDGEQLQTHYCKTFDVAERVAQYFLREKVVGFDIEWKPRGNPHSIKQNASLVQLACENRIALFHLALFPGRKVEKLMPPSLRAVLESLDIYKVGVAIKGDFTRLEKYLGIQPQGVFELSRLHNLVEWHDVDPSKISKKLVGLAAQVHQHLQLPLYKGEQLDDDPEETASVRESDWSLPLSLEQIHYAAADAYAGYRLYYMLEWKRTRLRPTPPPIPLCDYDNKPDPNKVKVPRKKTKVATKSEDVVETAQESSVDAADQEQEELIDSHQVEDTSSSASHKEVQDTGEAYFGVDHTESEMVRGAGSDMGISSSSKRVGRVKLSILTSTDPEYPTLPRTSQEEATESMSTEGSKDDASKDGDGDVLFRSQLSDSLDASEDAYDDPELEEALGCMTLDDSGKLTEDAKSSAMEHTKPPESKAKVAELQEVAETIRLVPASVAGLAEEVKPVSEFDTATTWAQGYVQSTIPCPSSTAPSRIRATVPHLRAYHLWHHQKRSIEDIRRVLRDPPMSSTTVTNYILQAVVLEKLEYEEKSLKSVMLMMSSGMRKGRWRALAEEVGALD</sequence>
<proteinExistence type="predicted"/>
<feature type="domain" description="3'-5' exonuclease" evidence="4">
    <location>
        <begin position="193"/>
        <end position="386"/>
    </location>
</feature>
<evidence type="ECO:0000313" key="5">
    <source>
        <dbReference type="EMBL" id="CAE7177921.1"/>
    </source>
</evidence>
<dbReference type="InterPro" id="IPR012337">
    <property type="entry name" value="RNaseH-like_sf"/>
</dbReference>
<feature type="compositionally biased region" description="Polar residues" evidence="3">
    <location>
        <begin position="109"/>
        <end position="124"/>
    </location>
</feature>
<dbReference type="AlphaFoldDB" id="A0A6S6W6W9"/>
<dbReference type="SMART" id="SM00474">
    <property type="entry name" value="35EXOc"/>
    <property type="match status" value="1"/>
</dbReference>
<evidence type="ECO:0000313" key="6">
    <source>
        <dbReference type="Proteomes" id="UP000472372"/>
    </source>
</evidence>
<dbReference type="InterPro" id="IPR051132">
    <property type="entry name" value="3-5_Exonuclease_domain"/>
</dbReference>
<dbReference type="EMBL" id="HG992981">
    <property type="protein sequence ID" value="CAE7177921.1"/>
    <property type="molecule type" value="Genomic_DNA"/>
</dbReference>
<evidence type="ECO:0000256" key="3">
    <source>
        <dbReference type="SAM" id="MobiDB-lite"/>
    </source>
</evidence>
<name>A0A6S6W6W9_9PLEO</name>
<gene>
    <name evidence="5" type="ORF">PTTW11_06258</name>
</gene>
<keyword evidence="2" id="KW-0378">Hydrolase</keyword>
<organism evidence="5 6">
    <name type="scientific">Pyrenophora teres f. teres</name>
    <dbReference type="NCBI Taxonomy" id="97479"/>
    <lineage>
        <taxon>Eukaryota</taxon>
        <taxon>Fungi</taxon>
        <taxon>Dikarya</taxon>
        <taxon>Ascomycota</taxon>
        <taxon>Pezizomycotina</taxon>
        <taxon>Dothideomycetes</taxon>
        <taxon>Pleosporomycetidae</taxon>
        <taxon>Pleosporales</taxon>
        <taxon>Pleosporineae</taxon>
        <taxon>Pleosporaceae</taxon>
        <taxon>Pyrenophora</taxon>
    </lineage>
</organism>
<feature type="compositionally biased region" description="Basic and acidic residues" evidence="3">
    <location>
        <begin position="530"/>
        <end position="540"/>
    </location>
</feature>
<dbReference type="PANTHER" id="PTHR13620">
    <property type="entry name" value="3-5 EXONUCLEASE"/>
    <property type="match status" value="1"/>
</dbReference>
<dbReference type="GO" id="GO:0008408">
    <property type="term" value="F:3'-5' exonuclease activity"/>
    <property type="evidence" value="ECO:0007669"/>
    <property type="project" value="InterPro"/>
</dbReference>
<dbReference type="InterPro" id="IPR036397">
    <property type="entry name" value="RNaseH_sf"/>
</dbReference>
<dbReference type="GO" id="GO:0005737">
    <property type="term" value="C:cytoplasm"/>
    <property type="evidence" value="ECO:0007669"/>
    <property type="project" value="TreeGrafter"/>
</dbReference>
<dbReference type="GO" id="GO:0006139">
    <property type="term" value="P:nucleobase-containing compound metabolic process"/>
    <property type="evidence" value="ECO:0007669"/>
    <property type="project" value="InterPro"/>
</dbReference>
<dbReference type="SUPFAM" id="SSF53098">
    <property type="entry name" value="Ribonuclease H-like"/>
    <property type="match status" value="1"/>
</dbReference>
<protein>
    <submittedName>
        <fullName evidence="5">DNA pol A exo1 domain containing protein</fullName>
    </submittedName>
</protein>
<dbReference type="GO" id="GO:0003676">
    <property type="term" value="F:nucleic acid binding"/>
    <property type="evidence" value="ECO:0007669"/>
    <property type="project" value="InterPro"/>
</dbReference>
<accession>A0A6S6W6W9</accession>
<evidence type="ECO:0000256" key="2">
    <source>
        <dbReference type="ARBA" id="ARBA00022801"/>
    </source>
</evidence>